<name>A3DNV7_STAMF</name>
<dbReference type="HOGENOM" id="CLU_2821079_0_0_2"/>
<dbReference type="OrthoDB" id="381436at2157"/>
<protein>
    <recommendedName>
        <fullName evidence="1">HTH arsR-type domain-containing protein</fullName>
    </recommendedName>
</protein>
<evidence type="ECO:0000313" key="3">
    <source>
        <dbReference type="Proteomes" id="UP000000254"/>
    </source>
</evidence>
<reference evidence="3" key="1">
    <citation type="journal article" date="2009" name="BMC Genomics">
        <title>The complete genome sequence of Staphylothermus marinus reveals differences in sulfur metabolism among heterotrophic Crenarchaeota.</title>
        <authorList>
            <person name="Anderson I.J."/>
            <person name="Dharmarajan L."/>
            <person name="Rodriguez J."/>
            <person name="Hooper S."/>
            <person name="Porat I."/>
            <person name="Ulrich L.E."/>
            <person name="Elkins J.G."/>
            <person name="Mavromatis K."/>
            <person name="Sun H."/>
            <person name="Land M."/>
            <person name="Lapidus A."/>
            <person name="Lucas S."/>
            <person name="Barry K."/>
            <person name="Huber H."/>
            <person name="Zhulin I.B."/>
            <person name="Whitman W.B."/>
            <person name="Mukhopadhyay B."/>
            <person name="Woese C."/>
            <person name="Bristow J."/>
            <person name="Kyrpides N."/>
        </authorList>
    </citation>
    <scope>NUCLEOTIDE SEQUENCE [LARGE SCALE GENOMIC DNA]</scope>
    <source>
        <strain evidence="3">ATCC 43588 / DSM 3639 / JCM 9404 / F1</strain>
    </source>
</reference>
<dbReference type="eggNOG" id="arCOG04056">
    <property type="taxonomic scope" value="Archaea"/>
</dbReference>
<proteinExistence type="predicted"/>
<dbReference type="AlphaFoldDB" id="A3DNV7"/>
<dbReference type="STRING" id="399550.Smar_1223"/>
<dbReference type="InterPro" id="IPR036388">
    <property type="entry name" value="WH-like_DNA-bd_sf"/>
</dbReference>
<sequence>MNNKSRQIILDILKKYNELNISRLVRLTGLHYRVLVKELKELVEEGYVEERRFGRLRLFRLREKKS</sequence>
<dbReference type="InterPro" id="IPR036390">
    <property type="entry name" value="WH_DNA-bd_sf"/>
</dbReference>
<reference evidence="2 3" key="2">
    <citation type="journal article" date="2009" name="Stand. Genomic Sci.">
        <title>Complete genome sequence of Staphylothermus marinus Stetter and Fiala 1986 type strain F1.</title>
        <authorList>
            <person name="Anderson I.J."/>
            <person name="Sun H."/>
            <person name="Lapidus A."/>
            <person name="Copeland A."/>
            <person name="Glavina Del Rio T."/>
            <person name="Tice H."/>
            <person name="Dalin E."/>
            <person name="Lucas S."/>
            <person name="Barry K."/>
            <person name="Land M."/>
            <person name="Richardson P."/>
            <person name="Huber H."/>
            <person name="Kyrpides N.C."/>
        </authorList>
    </citation>
    <scope>NUCLEOTIDE SEQUENCE [LARGE SCALE GENOMIC DNA]</scope>
    <source>
        <strain evidence="3">ATCC 43588 / DSM 3639 / JCM 9404 / F1</strain>
    </source>
</reference>
<keyword evidence="3" id="KW-1185">Reference proteome</keyword>
<gene>
    <name evidence="2" type="ordered locus">Smar_1223</name>
</gene>
<dbReference type="GO" id="GO:0003700">
    <property type="term" value="F:DNA-binding transcription factor activity"/>
    <property type="evidence" value="ECO:0007669"/>
    <property type="project" value="InterPro"/>
</dbReference>
<dbReference type="RefSeq" id="WP_011839508.1">
    <property type="nucleotide sequence ID" value="NC_009033.1"/>
</dbReference>
<dbReference type="SUPFAM" id="SSF46785">
    <property type="entry name" value="Winged helix' DNA-binding domain"/>
    <property type="match status" value="1"/>
</dbReference>
<accession>A3DNV7</accession>
<evidence type="ECO:0000259" key="1">
    <source>
        <dbReference type="PROSITE" id="PS50987"/>
    </source>
</evidence>
<dbReference type="InterPro" id="IPR001845">
    <property type="entry name" value="HTH_ArsR_DNA-bd_dom"/>
</dbReference>
<dbReference type="Gene3D" id="1.10.10.10">
    <property type="entry name" value="Winged helix-like DNA-binding domain superfamily/Winged helix DNA-binding domain"/>
    <property type="match status" value="1"/>
</dbReference>
<evidence type="ECO:0000313" key="2">
    <source>
        <dbReference type="EMBL" id="ABN70317.1"/>
    </source>
</evidence>
<organism evidence="2 3">
    <name type="scientific">Staphylothermus marinus (strain ATCC 43588 / DSM 3639 / JCM 9404 / F1)</name>
    <dbReference type="NCBI Taxonomy" id="399550"/>
    <lineage>
        <taxon>Archaea</taxon>
        <taxon>Thermoproteota</taxon>
        <taxon>Thermoprotei</taxon>
        <taxon>Desulfurococcales</taxon>
        <taxon>Desulfurococcaceae</taxon>
        <taxon>Staphylothermus</taxon>
    </lineage>
</organism>
<dbReference type="PROSITE" id="PS50987">
    <property type="entry name" value="HTH_ARSR_2"/>
    <property type="match status" value="1"/>
</dbReference>
<feature type="domain" description="HTH arsR-type" evidence="1">
    <location>
        <begin position="1"/>
        <end position="66"/>
    </location>
</feature>
<dbReference type="Proteomes" id="UP000000254">
    <property type="component" value="Chromosome"/>
</dbReference>
<dbReference type="GeneID" id="4907739"/>
<dbReference type="KEGG" id="smr:Smar_1223"/>
<dbReference type="EMBL" id="CP000575">
    <property type="protein sequence ID" value="ABN70317.1"/>
    <property type="molecule type" value="Genomic_DNA"/>
</dbReference>